<feature type="region of interest" description="Disordered" evidence="4">
    <location>
        <begin position="39"/>
        <end position="100"/>
    </location>
</feature>
<proteinExistence type="inferred from homology"/>
<gene>
    <name evidence="6" type="ORF">R5R35_008532</name>
</gene>
<dbReference type="Proteomes" id="UP001378592">
    <property type="component" value="Unassembled WGS sequence"/>
</dbReference>
<feature type="compositionally biased region" description="Low complexity" evidence="4">
    <location>
        <begin position="210"/>
        <end position="238"/>
    </location>
</feature>
<evidence type="ECO:0000256" key="3">
    <source>
        <dbReference type="SAM" id="Coils"/>
    </source>
</evidence>
<feature type="compositionally biased region" description="Low complexity" evidence="4">
    <location>
        <begin position="48"/>
        <end position="65"/>
    </location>
</feature>
<evidence type="ECO:0000256" key="4">
    <source>
        <dbReference type="SAM" id="MobiDB-lite"/>
    </source>
</evidence>
<reference evidence="6 7" key="1">
    <citation type="submission" date="2024-03" db="EMBL/GenBank/DDBJ databases">
        <title>The genome assembly and annotation of the cricket Gryllus longicercus Weissman &amp; Gray.</title>
        <authorList>
            <person name="Szrajer S."/>
            <person name="Gray D."/>
            <person name="Ylla G."/>
        </authorList>
    </citation>
    <scope>NUCLEOTIDE SEQUENCE [LARGE SCALE GENOMIC DNA]</scope>
    <source>
        <strain evidence="6">DAG 2021-001</strain>
        <tissue evidence="6">Whole body minus gut</tissue>
    </source>
</reference>
<organism evidence="6 7">
    <name type="scientific">Gryllus longicercus</name>
    <dbReference type="NCBI Taxonomy" id="2509291"/>
    <lineage>
        <taxon>Eukaryota</taxon>
        <taxon>Metazoa</taxon>
        <taxon>Ecdysozoa</taxon>
        <taxon>Arthropoda</taxon>
        <taxon>Hexapoda</taxon>
        <taxon>Insecta</taxon>
        <taxon>Pterygota</taxon>
        <taxon>Neoptera</taxon>
        <taxon>Polyneoptera</taxon>
        <taxon>Orthoptera</taxon>
        <taxon>Ensifera</taxon>
        <taxon>Gryllidea</taxon>
        <taxon>Grylloidea</taxon>
        <taxon>Gryllidae</taxon>
        <taxon>Gryllinae</taxon>
        <taxon>Gryllus</taxon>
    </lineage>
</organism>
<keyword evidence="7" id="KW-1185">Reference proteome</keyword>
<feature type="compositionally biased region" description="Low complexity" evidence="4">
    <location>
        <begin position="459"/>
        <end position="471"/>
    </location>
</feature>
<comment type="similarity">
    <text evidence="2">Belongs to the SEC2 family.</text>
</comment>
<evidence type="ECO:0000313" key="6">
    <source>
        <dbReference type="EMBL" id="KAK7866017.1"/>
    </source>
</evidence>
<feature type="domain" description="GDP/GTP exchange factor Sec2 N-terminal" evidence="5">
    <location>
        <begin position="480"/>
        <end position="563"/>
    </location>
</feature>
<feature type="compositionally biased region" description="Low complexity" evidence="4">
    <location>
        <begin position="87"/>
        <end position="100"/>
    </location>
</feature>
<name>A0AAN9VPI3_9ORTH</name>
<dbReference type="CDD" id="cd21044">
    <property type="entry name" value="Rab11BD_RAB3IP_like"/>
    <property type="match status" value="1"/>
</dbReference>
<evidence type="ECO:0000259" key="5">
    <source>
        <dbReference type="Pfam" id="PF06428"/>
    </source>
</evidence>
<evidence type="ECO:0000256" key="2">
    <source>
        <dbReference type="ARBA" id="ARBA00025794"/>
    </source>
</evidence>
<dbReference type="Pfam" id="PF25555">
    <property type="entry name" value="RAB3A-like_C"/>
    <property type="match status" value="1"/>
</dbReference>
<dbReference type="InterPro" id="IPR040351">
    <property type="entry name" value="RAB3IL/RAB3IP/Sec2"/>
</dbReference>
<sequence length="822" mass="84011">MLRVFVRRVRSPWEPATTSVYEKSTPLSLGAVSDAPELAPAAAGSMKAADALPAAPSASAEGEAGQPLGNATSAPGPKDEASASPTAGDEATEAGAAGSEAMVNGKAGPAALAANGKASSGRLLESLANGAPPAAALKSADGGDGGAAGGGPRPLPSQVKSSFSKLNGSALPHARNGLNAALPLAQGEPRILIIEKDYAKANGGGAGAPAMANGVAKAPAPASREVSPAKGSPSKSPSVNGPSTNGPSANGPSANSPSTNGHSVNGPSANGPSANGPSANGPSANGSSAKGPSANGPSANGPSANGPSANGPSANGPSANGPSANGPSANGPSANGSSANGPSANGPSANAPTAKSPEHSAKPILSPQAATNGQQISSSPDKSPANGSKTSTAANGQPAVNGSAALVGPTVTVNGHASADDAGSPTGETPRTVNGFALMKGAELRLGGDADKHRGASGGDAPAPAGAAAEGLDPEAEASWDRAVAGVKEQAFARLQDELRRAHQELKLRDEEVTRLSRIREEVEAELEDLTASLFQEAHNMVREANVRQAAAERSFKESQMQVEVLTAEVAALKTLVLTSTPARPNPHLHPQIDPRNGGAAAAAAGANGRARDDASVGGVGLFNRKHRRSPSHFNLKYGRENSPPESPVKEQRPTMPPTDFLDSKDGWEVDPNIHKEFVNWKQNPKFDKTDPFLARIYKEDINLCLDFSNAELGSKVQEAIEDGNIFIEAVSDKSKTVFPKKCALLEAPRQCHYRMKLGDQEQWYYISQICRNRVTAVCDFLNYLRYIERGLVKSSVHDVYWEITRLRKEMVLARLGLALST</sequence>
<accession>A0AAN9VPI3</accession>
<dbReference type="GO" id="GO:0070319">
    <property type="term" value="C:Golgi to plasma membrane transport vesicle"/>
    <property type="evidence" value="ECO:0007669"/>
    <property type="project" value="TreeGrafter"/>
</dbReference>
<dbReference type="SUPFAM" id="SSF144284">
    <property type="entry name" value="Sec2 N-terminal region"/>
    <property type="match status" value="1"/>
</dbReference>
<feature type="region of interest" description="Disordered" evidence="4">
    <location>
        <begin position="632"/>
        <end position="664"/>
    </location>
</feature>
<dbReference type="PANTHER" id="PTHR14430">
    <property type="entry name" value="RABIN3-RELATED"/>
    <property type="match status" value="1"/>
</dbReference>
<feature type="compositionally biased region" description="Low complexity" evidence="4">
    <location>
        <begin position="596"/>
        <end position="609"/>
    </location>
</feature>
<feature type="region of interest" description="Disordered" evidence="4">
    <location>
        <begin position="133"/>
        <end position="168"/>
    </location>
</feature>
<dbReference type="Pfam" id="PF06428">
    <property type="entry name" value="Sec2p"/>
    <property type="match status" value="1"/>
</dbReference>
<dbReference type="PANTHER" id="PTHR14430:SF0">
    <property type="entry name" value="SEC2P DOMAIN-CONTAINING PROTEIN"/>
    <property type="match status" value="1"/>
</dbReference>
<feature type="region of interest" description="Disordered" evidence="4">
    <location>
        <begin position="448"/>
        <end position="477"/>
    </location>
</feature>
<feature type="compositionally biased region" description="Gly residues" evidence="4">
    <location>
        <begin position="142"/>
        <end position="152"/>
    </location>
</feature>
<keyword evidence="1 3" id="KW-0175">Coiled coil</keyword>
<feature type="region of interest" description="Disordered" evidence="4">
    <location>
        <begin position="582"/>
        <end position="614"/>
    </location>
</feature>
<evidence type="ECO:0000256" key="1">
    <source>
        <dbReference type="ARBA" id="ARBA00023054"/>
    </source>
</evidence>
<dbReference type="EMBL" id="JAZDUA010000157">
    <property type="protein sequence ID" value="KAK7866017.1"/>
    <property type="molecule type" value="Genomic_DNA"/>
</dbReference>
<protein>
    <recommendedName>
        <fullName evidence="5">GDP/GTP exchange factor Sec2 N-terminal domain-containing protein</fullName>
    </recommendedName>
</protein>
<dbReference type="Gene3D" id="1.20.5.4880">
    <property type="match status" value="1"/>
</dbReference>
<feature type="compositionally biased region" description="Polar residues" evidence="4">
    <location>
        <begin position="158"/>
        <end position="167"/>
    </location>
</feature>
<dbReference type="GO" id="GO:0006887">
    <property type="term" value="P:exocytosis"/>
    <property type="evidence" value="ECO:0007669"/>
    <property type="project" value="TreeGrafter"/>
</dbReference>
<evidence type="ECO:0000313" key="7">
    <source>
        <dbReference type="Proteomes" id="UP001378592"/>
    </source>
</evidence>
<dbReference type="GO" id="GO:0005085">
    <property type="term" value="F:guanyl-nucleotide exchange factor activity"/>
    <property type="evidence" value="ECO:0007669"/>
    <property type="project" value="InterPro"/>
</dbReference>
<feature type="compositionally biased region" description="Polar residues" evidence="4">
    <location>
        <begin position="368"/>
        <end position="400"/>
    </location>
</feature>
<dbReference type="AlphaFoldDB" id="A0AAN9VPI3"/>
<comment type="caution">
    <text evidence="6">The sequence shown here is derived from an EMBL/GenBank/DDBJ whole genome shotgun (WGS) entry which is preliminary data.</text>
</comment>
<feature type="region of interest" description="Disordered" evidence="4">
    <location>
        <begin position="210"/>
        <end position="433"/>
    </location>
</feature>
<dbReference type="InterPro" id="IPR009449">
    <property type="entry name" value="Sec2_N"/>
</dbReference>
<feature type="coiled-coil region" evidence="3">
    <location>
        <begin position="492"/>
        <end position="533"/>
    </location>
</feature>
<feature type="compositionally biased region" description="Low complexity" evidence="4">
    <location>
        <begin position="245"/>
        <end position="352"/>
    </location>
</feature>